<feature type="region of interest" description="Disordered" evidence="1">
    <location>
        <begin position="483"/>
        <end position="598"/>
    </location>
</feature>
<feature type="region of interest" description="Disordered" evidence="1">
    <location>
        <begin position="418"/>
        <end position="444"/>
    </location>
</feature>
<proteinExistence type="predicted"/>
<dbReference type="OrthoDB" id="8048523at2759"/>
<feature type="compositionally biased region" description="Low complexity" evidence="1">
    <location>
        <begin position="257"/>
        <end position="268"/>
    </location>
</feature>
<keyword evidence="3" id="KW-1185">Reference proteome</keyword>
<dbReference type="EMBL" id="KV419417">
    <property type="protein sequence ID" value="KZS91041.1"/>
    <property type="molecule type" value="Genomic_DNA"/>
</dbReference>
<feature type="compositionally biased region" description="Pro residues" evidence="1">
    <location>
        <begin position="426"/>
        <end position="438"/>
    </location>
</feature>
<gene>
    <name evidence="2" type="ORF">SISNIDRAFT_551158</name>
</gene>
<evidence type="ECO:0000313" key="2">
    <source>
        <dbReference type="EMBL" id="KZS91041.1"/>
    </source>
</evidence>
<sequence>MRFESQLGGIHGKPMTEEDQRKLNALVLDYLHNGCYTSTARIFFKESKSLLERTKNNLKQGMPAHMYMHTHTHAPNPMRNGDGDAMETGDGEGERVDDTDGVDVDGDFVMLSSPTEEDKHEAELERIGLRKQICTHILTGSIPTAVSLLNTHFPSVITPKPFTPSSTPGPSSTPSSEGQYYSELKRIRSEFGVGAEDKFHPNHLLMKLRIWEWVEKCRTREGVVPYLPPYTYTRPVPVEGEDGDCEEGKATDKGKGKAPSKPSPLSTKTKTKPILPAPGDPVSRPNPPSHPRALPTQPDPNSLIQSAQLLHPLLQSLIPPSSQGSYIQELKDALALLAFIVPEESYMSGWMGGERRGILGGVVGGAILWREGKSVESNIEGLVKHITVLSHELHSTTPNPDSNANFKPFYVSGYPAGSSSSGLGPAPAPAPPSAPPTVPAQADHPTSDVFFRALASRRRGTAPGTAPGLDVGRVVSRMSPFNFGAPSAPAPSRRREVEVSINSDGEIEEAEDDDDDDERDEGRERERAERERDGEREREREERRREAPGAFGNGNRNDVPPSFLPFDFHRYVTGTGTEGRTSTSVFADAGVNGSNGGR</sequence>
<accession>A0A164S076</accession>
<reference evidence="2 3" key="1">
    <citation type="journal article" date="2016" name="Mol. Biol. Evol.">
        <title>Comparative Genomics of Early-Diverging Mushroom-Forming Fungi Provides Insights into the Origins of Lignocellulose Decay Capabilities.</title>
        <authorList>
            <person name="Nagy L.G."/>
            <person name="Riley R."/>
            <person name="Tritt A."/>
            <person name="Adam C."/>
            <person name="Daum C."/>
            <person name="Floudas D."/>
            <person name="Sun H."/>
            <person name="Yadav J.S."/>
            <person name="Pangilinan J."/>
            <person name="Larsson K.H."/>
            <person name="Matsuura K."/>
            <person name="Barry K."/>
            <person name="Labutti K."/>
            <person name="Kuo R."/>
            <person name="Ohm R.A."/>
            <person name="Bhattacharya S.S."/>
            <person name="Shirouzu T."/>
            <person name="Yoshinaga Y."/>
            <person name="Martin F.M."/>
            <person name="Grigoriev I.V."/>
            <person name="Hibbett D.S."/>
        </authorList>
    </citation>
    <scope>NUCLEOTIDE SEQUENCE [LARGE SCALE GENOMIC DNA]</scope>
    <source>
        <strain evidence="2 3">HHB9708</strain>
    </source>
</reference>
<feature type="region of interest" description="Disordered" evidence="1">
    <location>
        <begin position="231"/>
        <end position="302"/>
    </location>
</feature>
<feature type="compositionally biased region" description="Acidic residues" evidence="1">
    <location>
        <begin position="505"/>
        <end position="519"/>
    </location>
</feature>
<dbReference type="Proteomes" id="UP000076722">
    <property type="component" value="Unassembled WGS sequence"/>
</dbReference>
<dbReference type="AlphaFoldDB" id="A0A164S076"/>
<name>A0A164S076_9AGAM</name>
<feature type="compositionally biased region" description="Low complexity" evidence="1">
    <location>
        <begin position="573"/>
        <end position="584"/>
    </location>
</feature>
<feature type="compositionally biased region" description="Pro residues" evidence="1">
    <location>
        <begin position="275"/>
        <end position="290"/>
    </location>
</feature>
<dbReference type="STRING" id="1314777.A0A164S076"/>
<feature type="compositionally biased region" description="Basic and acidic residues" evidence="1">
    <location>
        <begin position="246"/>
        <end position="255"/>
    </location>
</feature>
<dbReference type="PROSITE" id="PS50896">
    <property type="entry name" value="LISH"/>
    <property type="match status" value="1"/>
</dbReference>
<feature type="compositionally biased region" description="Basic and acidic residues" evidence="1">
    <location>
        <begin position="520"/>
        <end position="547"/>
    </location>
</feature>
<feature type="region of interest" description="Disordered" evidence="1">
    <location>
        <begin position="160"/>
        <end position="179"/>
    </location>
</feature>
<organism evidence="2 3">
    <name type="scientific">Sistotremastrum niveocremeum HHB9708</name>
    <dbReference type="NCBI Taxonomy" id="1314777"/>
    <lineage>
        <taxon>Eukaryota</taxon>
        <taxon>Fungi</taxon>
        <taxon>Dikarya</taxon>
        <taxon>Basidiomycota</taxon>
        <taxon>Agaricomycotina</taxon>
        <taxon>Agaricomycetes</taxon>
        <taxon>Sistotremastrales</taxon>
        <taxon>Sistotremastraceae</taxon>
        <taxon>Sertulicium</taxon>
        <taxon>Sertulicium niveocremeum</taxon>
    </lineage>
</organism>
<feature type="compositionally biased region" description="Low complexity" evidence="1">
    <location>
        <begin position="160"/>
        <end position="176"/>
    </location>
</feature>
<evidence type="ECO:0000313" key="3">
    <source>
        <dbReference type="Proteomes" id="UP000076722"/>
    </source>
</evidence>
<dbReference type="InterPro" id="IPR006594">
    <property type="entry name" value="LisH"/>
</dbReference>
<protein>
    <submittedName>
        <fullName evidence="2">Uncharacterized protein</fullName>
    </submittedName>
</protein>
<evidence type="ECO:0000256" key="1">
    <source>
        <dbReference type="SAM" id="MobiDB-lite"/>
    </source>
</evidence>